<dbReference type="GO" id="GO:0016747">
    <property type="term" value="F:acyltransferase activity, transferring groups other than amino-acyl groups"/>
    <property type="evidence" value="ECO:0007669"/>
    <property type="project" value="InterPro"/>
</dbReference>
<keyword evidence="1" id="KW-0812">Transmembrane</keyword>
<dbReference type="RefSeq" id="XP_028131740.1">
    <property type="nucleotide sequence ID" value="XM_028275939.1"/>
</dbReference>
<feature type="signal peptide" evidence="2">
    <location>
        <begin position="1"/>
        <end position="21"/>
    </location>
</feature>
<reference evidence="6" key="1">
    <citation type="submission" date="2025-04" db="UniProtKB">
        <authorList>
            <consortium name="RefSeq"/>
        </authorList>
    </citation>
    <scope>IDENTIFICATION</scope>
    <source>
        <tissue evidence="6">Whole insect</tissue>
    </source>
</reference>
<feature type="transmembrane region" description="Helical" evidence="1">
    <location>
        <begin position="663"/>
        <end position="680"/>
    </location>
</feature>
<feature type="transmembrane region" description="Helical" evidence="1">
    <location>
        <begin position="224"/>
        <end position="244"/>
    </location>
</feature>
<feature type="domain" description="Nose resistant-to-fluoxetine protein N-terminal" evidence="3">
    <location>
        <begin position="87"/>
        <end position="211"/>
    </location>
</feature>
<name>A0A6P7FEF7_DIAVI</name>
<accession>A0A6P7FEF7</accession>
<dbReference type="GeneID" id="114327351"/>
<feature type="transmembrane region" description="Helical" evidence="1">
    <location>
        <begin position="369"/>
        <end position="392"/>
    </location>
</feature>
<feature type="transmembrane region" description="Helical" evidence="1">
    <location>
        <begin position="517"/>
        <end position="537"/>
    </location>
</feature>
<evidence type="ECO:0000256" key="1">
    <source>
        <dbReference type="SAM" id="Phobius"/>
    </source>
</evidence>
<dbReference type="PANTHER" id="PTHR11161">
    <property type="entry name" value="O-ACYLTRANSFERASE"/>
    <property type="match status" value="1"/>
</dbReference>
<feature type="transmembrane region" description="Helical" evidence="1">
    <location>
        <begin position="557"/>
        <end position="575"/>
    </location>
</feature>
<dbReference type="AlphaFoldDB" id="A0A6P7FEF7"/>
<dbReference type="InterPro" id="IPR002656">
    <property type="entry name" value="Acyl_transf_3_dom"/>
</dbReference>
<dbReference type="OrthoDB" id="207378at2759"/>
<reference evidence="4" key="2">
    <citation type="submission" date="2025-05" db="UniProtKB">
        <authorList>
            <consortium name="EnsemblMetazoa"/>
        </authorList>
    </citation>
    <scope>IDENTIFICATION</scope>
</reference>
<keyword evidence="2" id="KW-0732">Signal</keyword>
<feature type="chain" id="PRO_5027595223" evidence="2">
    <location>
        <begin position="22"/>
        <end position="726"/>
    </location>
</feature>
<dbReference type="EnsemblMetazoa" id="XM_028275939.2">
    <property type="protein sequence ID" value="XP_028131740.1"/>
    <property type="gene ID" value="LOC114327351"/>
</dbReference>
<keyword evidence="1" id="KW-0472">Membrane</keyword>
<evidence type="ECO:0000313" key="5">
    <source>
        <dbReference type="Proteomes" id="UP001652700"/>
    </source>
</evidence>
<evidence type="ECO:0000313" key="6">
    <source>
        <dbReference type="RefSeq" id="XP_028131740.1"/>
    </source>
</evidence>
<dbReference type="InterPro" id="IPR006621">
    <property type="entry name" value="Nose-resist-to-fluoxetine_N"/>
</dbReference>
<evidence type="ECO:0000313" key="4">
    <source>
        <dbReference type="EnsemblMetazoa" id="XP_028131740.1"/>
    </source>
</evidence>
<dbReference type="Proteomes" id="UP001652700">
    <property type="component" value="Unplaced"/>
</dbReference>
<feature type="transmembrane region" description="Helical" evidence="1">
    <location>
        <begin position="330"/>
        <end position="349"/>
    </location>
</feature>
<dbReference type="InParanoid" id="A0A6P7FEF7"/>
<feature type="transmembrane region" description="Helical" evidence="1">
    <location>
        <begin position="484"/>
        <end position="505"/>
    </location>
</feature>
<dbReference type="InterPro" id="IPR052728">
    <property type="entry name" value="O2_lipid_transport_reg"/>
</dbReference>
<dbReference type="Pfam" id="PF20146">
    <property type="entry name" value="NRF"/>
    <property type="match status" value="1"/>
</dbReference>
<dbReference type="PANTHER" id="PTHR11161:SF69">
    <property type="entry name" value="NOSE RESISTANT TO FLUOXETINE PROTEIN 6-LIKE PROTEIN"/>
    <property type="match status" value="1"/>
</dbReference>
<sequence>MTKIFQLLSIAVIWCATRVYSDATTVKYTYNSSDLSYLSNGIQFPVDESDIKLLGEDKLFGNATQFWWFSRLYDHYKWWTRLEHLENVSCRSDMMVYLRELVNGTSWALKMYDASGRYSGQFFFGNDYWLGSMTLCEELTKKKWNAAVPPFRVQFYIAKVRINLNHQDTPVTRQLNIGECLPESCGRQEVRSLLTLEQNGATSVTIAGIRKVPGDYSLLSDIKVHLLGGTCLALFFIILTASVVDYSKISSDQRLSAKKLQSDNNNIANYNHGDIPNGAVDLNIEAKKKDTKKTGLLLKLLLSFSAVTNGRKILSVQHISLESIKCIHGLRFFSISWIILVHSYLELFAVSDNKNLRTLTERRFLYQTISNATFSVDTFFFISGLLVTLTYFRTAVKKNSLPEPPKPIQHTIGRFFIMIIYRIIRLTPAYGFVLVLNEIVMRYLHSNSVFSPAIIDHISCDRYWWRNLLYINNFFPQNEFCMLWSWYMANDTQFYVIACILLLVAVRKNNYVKLAGVGIALLMAASWITTFIIAMKWNYVARVEEPFALFDQLYDKPWLRIGPYLIGMVVGYYLFKVDCKQKFPAIVVTIGWMLSLGCLGCLVYGLGREGLAVPTSAFYAALGHSAWGLSIAWMTIACCSGYGGPFNSILSCKLFLPLSRLTYCAYLVHPVLMCLTSFHLDGSLHLHQAMAVVIYCGNLVLSYVSAFIISLAFEAPIVNLLKIIFH</sequence>
<dbReference type="Pfam" id="PF01757">
    <property type="entry name" value="Acyl_transf_3"/>
    <property type="match status" value="1"/>
</dbReference>
<dbReference type="KEGG" id="dvv:114327351"/>
<feature type="transmembrane region" description="Helical" evidence="1">
    <location>
        <begin position="587"/>
        <end position="606"/>
    </location>
</feature>
<feature type="transmembrane region" description="Helical" evidence="1">
    <location>
        <begin position="618"/>
        <end position="642"/>
    </location>
</feature>
<gene>
    <name evidence="6" type="primary">LOC114327351</name>
</gene>
<keyword evidence="1" id="KW-1133">Transmembrane helix</keyword>
<keyword evidence="5" id="KW-1185">Reference proteome</keyword>
<organism evidence="6">
    <name type="scientific">Diabrotica virgifera virgifera</name>
    <name type="common">western corn rootworm</name>
    <dbReference type="NCBI Taxonomy" id="50390"/>
    <lineage>
        <taxon>Eukaryota</taxon>
        <taxon>Metazoa</taxon>
        <taxon>Ecdysozoa</taxon>
        <taxon>Arthropoda</taxon>
        <taxon>Hexapoda</taxon>
        <taxon>Insecta</taxon>
        <taxon>Pterygota</taxon>
        <taxon>Neoptera</taxon>
        <taxon>Endopterygota</taxon>
        <taxon>Coleoptera</taxon>
        <taxon>Polyphaga</taxon>
        <taxon>Cucujiformia</taxon>
        <taxon>Chrysomeloidea</taxon>
        <taxon>Chrysomelidae</taxon>
        <taxon>Galerucinae</taxon>
        <taxon>Diabroticina</taxon>
        <taxon>Diabroticites</taxon>
        <taxon>Diabrotica</taxon>
    </lineage>
</organism>
<feature type="transmembrane region" description="Helical" evidence="1">
    <location>
        <begin position="692"/>
        <end position="713"/>
    </location>
</feature>
<protein>
    <submittedName>
        <fullName evidence="6">Nose resistant to fluoxetine protein 6-like isoform X1</fullName>
    </submittedName>
</protein>
<proteinExistence type="predicted"/>
<evidence type="ECO:0000256" key="2">
    <source>
        <dbReference type="SAM" id="SignalP"/>
    </source>
</evidence>
<feature type="transmembrane region" description="Helical" evidence="1">
    <location>
        <begin position="412"/>
        <end position="436"/>
    </location>
</feature>
<evidence type="ECO:0000259" key="3">
    <source>
        <dbReference type="SMART" id="SM00703"/>
    </source>
</evidence>
<dbReference type="SMART" id="SM00703">
    <property type="entry name" value="NRF"/>
    <property type="match status" value="1"/>
</dbReference>